<dbReference type="InterPro" id="IPR001695">
    <property type="entry name" value="Lysyl_oxidase"/>
</dbReference>
<sequence>MNLNLRRTALRIAPVLVVLMAGGTAAAVNSAWPAASAIVPTDGPALSFTVLGTTHTVQRAKGEPVWLYGLGQYAIADQNVEIRTRKGKSYADPVRTTLILGEGAQQVTTRLPDGLTGTPNTLTKFFDVKVSNADGKTVQTSTLDFCPNSWGRSRVQVDAPAQSPYPLGCGSHPFAIGGVFGVTGGWSTPVLGDYESPVSFDGPDGTYVLKVAVSKPWRQAFGLTLKQGTMQSTVKVKTVKVDASSVAAHAHHGGDVTAGEPLSPQRAALEAAREQALGVPNVPAPNPPTAQRSISGLALDDLPKADLRSLPAYQIYTDVRGKKDGPKKTYLTFGATVWNAGPSPMVVDGFRRPGADVLDAYQYFFDADGNQVGYAPAGEMEWDPRSGHNHWHFRDFASYRLLDSTRTKTIVSGKEAFCLAPTDPVDLTVPGAKWAPASTDLYTACGQGNKNLLSIREVLETGWGDTYSQDLPGQSFNITRVPSGVYFIQTIANPEHRLTESNYDNNSSLRKVKIGGDVGGKRTVKVYPHQGVKD</sequence>
<feature type="chain" id="PRO_5040804893" description="Lysyl oxidase" evidence="1">
    <location>
        <begin position="27"/>
        <end position="534"/>
    </location>
</feature>
<proteinExistence type="predicted"/>
<evidence type="ECO:0000313" key="3">
    <source>
        <dbReference type="Proteomes" id="UP001138997"/>
    </source>
</evidence>
<gene>
    <name evidence="2" type="ORF">LR394_20590</name>
</gene>
<keyword evidence="1" id="KW-0732">Signal</keyword>
<evidence type="ECO:0000313" key="2">
    <source>
        <dbReference type="EMBL" id="MCD5313310.1"/>
    </source>
</evidence>
<dbReference type="EMBL" id="JAJOMB010000011">
    <property type="protein sequence ID" value="MCD5313310.1"/>
    <property type="molecule type" value="Genomic_DNA"/>
</dbReference>
<dbReference type="Proteomes" id="UP001138997">
    <property type="component" value="Unassembled WGS sequence"/>
</dbReference>
<evidence type="ECO:0000256" key="1">
    <source>
        <dbReference type="SAM" id="SignalP"/>
    </source>
</evidence>
<keyword evidence="3" id="KW-1185">Reference proteome</keyword>
<feature type="signal peptide" evidence="1">
    <location>
        <begin position="1"/>
        <end position="26"/>
    </location>
</feature>
<dbReference type="GO" id="GO:0005507">
    <property type="term" value="F:copper ion binding"/>
    <property type="evidence" value="ECO:0007669"/>
    <property type="project" value="InterPro"/>
</dbReference>
<reference evidence="2" key="1">
    <citation type="submission" date="2021-11" db="EMBL/GenBank/DDBJ databases">
        <title>Streptomyces corallinus and Kineosporia corallina sp. nov., two new coral-derived marine actinobacteria.</title>
        <authorList>
            <person name="Buangrab K."/>
            <person name="Sutthacheep M."/>
            <person name="Yeemin T."/>
            <person name="Harunari E."/>
            <person name="Igarashi Y."/>
            <person name="Sripreechasak P."/>
            <person name="Kanchanasin P."/>
            <person name="Tanasupawat S."/>
            <person name="Phongsopitanun W."/>
        </authorList>
    </citation>
    <scope>NUCLEOTIDE SEQUENCE</scope>
    <source>
        <strain evidence="2">JCM 31032</strain>
    </source>
</reference>
<dbReference type="Pfam" id="PF01186">
    <property type="entry name" value="Lysyl_oxidase"/>
    <property type="match status" value="1"/>
</dbReference>
<evidence type="ECO:0008006" key="4">
    <source>
        <dbReference type="Google" id="ProtNLM"/>
    </source>
</evidence>
<protein>
    <recommendedName>
        <fullName evidence="4">Lysyl oxidase</fullName>
    </recommendedName>
</protein>
<accession>A0A9X1NFX5</accession>
<organism evidence="2 3">
    <name type="scientific">Kineosporia babensis</name>
    <dbReference type="NCBI Taxonomy" id="499548"/>
    <lineage>
        <taxon>Bacteria</taxon>
        <taxon>Bacillati</taxon>
        <taxon>Actinomycetota</taxon>
        <taxon>Actinomycetes</taxon>
        <taxon>Kineosporiales</taxon>
        <taxon>Kineosporiaceae</taxon>
        <taxon>Kineosporia</taxon>
    </lineage>
</organism>
<comment type="caution">
    <text evidence="2">The sequence shown here is derived from an EMBL/GenBank/DDBJ whole genome shotgun (WGS) entry which is preliminary data.</text>
</comment>
<dbReference type="GO" id="GO:0016641">
    <property type="term" value="F:oxidoreductase activity, acting on the CH-NH2 group of donors, oxygen as acceptor"/>
    <property type="evidence" value="ECO:0007669"/>
    <property type="project" value="InterPro"/>
</dbReference>
<dbReference type="RefSeq" id="WP_231444385.1">
    <property type="nucleotide sequence ID" value="NZ_JAJOMB010000011.1"/>
</dbReference>
<dbReference type="AlphaFoldDB" id="A0A9X1NFX5"/>
<name>A0A9X1NFX5_9ACTN</name>